<sequence length="224" mass="24226">MKVNLHTPVEEVQIQIIPLIDVVFCILTFFILAALQFTRQEAINVDLPKASTGTAVPNTSNLQLQSQQQILTLGIDAIGQTSLNGQTIQRQQLAENYKNYLKQNPNGILALKVTKSTAYNDVMQMVDLWRQQGGTQISFVVQPTYSSPPTLSLPVIPPFPVNPGAAPVPNTAPVAPINPQSNPNFNLPPNEPIQPLPGQGLNPPPNGVSPVLPQVPAPQTPTKR</sequence>
<dbReference type="InterPro" id="IPR003400">
    <property type="entry name" value="ExbD"/>
</dbReference>
<keyword evidence="3" id="KW-1003">Cell membrane</keyword>
<feature type="transmembrane region" description="Helical" evidence="9">
    <location>
        <begin position="12"/>
        <end position="35"/>
    </location>
</feature>
<dbReference type="Gene3D" id="3.30.420.270">
    <property type="match status" value="1"/>
</dbReference>
<evidence type="ECO:0000256" key="6">
    <source>
        <dbReference type="ARBA" id="ARBA00023136"/>
    </source>
</evidence>
<evidence type="ECO:0000256" key="3">
    <source>
        <dbReference type="ARBA" id="ARBA00022475"/>
    </source>
</evidence>
<keyword evidence="6 9" id="KW-0472">Membrane</keyword>
<proteinExistence type="inferred from homology"/>
<dbReference type="RefSeq" id="WP_029637575.1">
    <property type="nucleotide sequence ID" value="NZ_JACJTA010000088.1"/>
</dbReference>
<organism evidence="10 11">
    <name type="scientific">Scytonema hofmannii FACHB-248</name>
    <dbReference type="NCBI Taxonomy" id="1842502"/>
    <lineage>
        <taxon>Bacteria</taxon>
        <taxon>Bacillati</taxon>
        <taxon>Cyanobacteriota</taxon>
        <taxon>Cyanophyceae</taxon>
        <taxon>Nostocales</taxon>
        <taxon>Scytonemataceae</taxon>
        <taxon>Scytonema</taxon>
    </lineage>
</organism>
<feature type="compositionally biased region" description="Pro residues" evidence="8">
    <location>
        <begin position="202"/>
        <end position="224"/>
    </location>
</feature>
<protein>
    <submittedName>
        <fullName evidence="10">Biopolymer transporter ExbD</fullName>
    </submittedName>
</protein>
<feature type="region of interest" description="Disordered" evidence="8">
    <location>
        <begin position="171"/>
        <end position="224"/>
    </location>
</feature>
<dbReference type="Proteomes" id="UP000660380">
    <property type="component" value="Unassembled WGS sequence"/>
</dbReference>
<keyword evidence="5 9" id="KW-1133">Transmembrane helix</keyword>
<dbReference type="Pfam" id="PF02472">
    <property type="entry name" value="ExbD"/>
    <property type="match status" value="1"/>
</dbReference>
<name>A0ABR8GZ54_9CYAN</name>
<evidence type="ECO:0000256" key="7">
    <source>
        <dbReference type="RuleBase" id="RU003879"/>
    </source>
</evidence>
<gene>
    <name evidence="10" type="ORF">H6G81_28165</name>
</gene>
<evidence type="ECO:0000256" key="5">
    <source>
        <dbReference type="ARBA" id="ARBA00022989"/>
    </source>
</evidence>
<evidence type="ECO:0000256" key="9">
    <source>
        <dbReference type="SAM" id="Phobius"/>
    </source>
</evidence>
<dbReference type="EMBL" id="JACJTA010000088">
    <property type="protein sequence ID" value="MBD2608286.1"/>
    <property type="molecule type" value="Genomic_DNA"/>
</dbReference>
<evidence type="ECO:0000313" key="10">
    <source>
        <dbReference type="EMBL" id="MBD2608286.1"/>
    </source>
</evidence>
<evidence type="ECO:0000313" key="11">
    <source>
        <dbReference type="Proteomes" id="UP000660380"/>
    </source>
</evidence>
<accession>A0ABR8GZ54</accession>
<evidence type="ECO:0000256" key="1">
    <source>
        <dbReference type="ARBA" id="ARBA00004162"/>
    </source>
</evidence>
<evidence type="ECO:0000256" key="8">
    <source>
        <dbReference type="SAM" id="MobiDB-lite"/>
    </source>
</evidence>
<evidence type="ECO:0000256" key="2">
    <source>
        <dbReference type="ARBA" id="ARBA00005811"/>
    </source>
</evidence>
<reference evidence="10 11" key="1">
    <citation type="journal article" date="2020" name="ISME J.">
        <title>Comparative genomics reveals insights into cyanobacterial evolution and habitat adaptation.</title>
        <authorList>
            <person name="Chen M.Y."/>
            <person name="Teng W.K."/>
            <person name="Zhao L."/>
            <person name="Hu C.X."/>
            <person name="Zhou Y.K."/>
            <person name="Han B.P."/>
            <person name="Song L.R."/>
            <person name="Shu W.S."/>
        </authorList>
    </citation>
    <scope>NUCLEOTIDE SEQUENCE [LARGE SCALE GENOMIC DNA]</scope>
    <source>
        <strain evidence="10 11">FACHB-248</strain>
    </source>
</reference>
<dbReference type="PANTHER" id="PTHR30558">
    <property type="entry name" value="EXBD MEMBRANE COMPONENT OF PMF-DRIVEN MACROMOLECULE IMPORT SYSTEM"/>
    <property type="match status" value="1"/>
</dbReference>
<keyword evidence="4 7" id="KW-0812">Transmembrane</keyword>
<keyword evidence="7" id="KW-0813">Transport</keyword>
<evidence type="ECO:0000256" key="4">
    <source>
        <dbReference type="ARBA" id="ARBA00022692"/>
    </source>
</evidence>
<comment type="caution">
    <text evidence="10">The sequence shown here is derived from an EMBL/GenBank/DDBJ whole genome shotgun (WGS) entry which is preliminary data.</text>
</comment>
<keyword evidence="7" id="KW-0653">Protein transport</keyword>
<comment type="subcellular location">
    <subcellularLocation>
        <location evidence="1">Cell membrane</location>
        <topology evidence="1">Single-pass membrane protein</topology>
    </subcellularLocation>
    <subcellularLocation>
        <location evidence="7">Cell membrane</location>
        <topology evidence="7">Single-pass type II membrane protein</topology>
    </subcellularLocation>
</comment>
<comment type="similarity">
    <text evidence="2 7">Belongs to the ExbD/TolR family.</text>
</comment>
<keyword evidence="11" id="KW-1185">Reference proteome</keyword>
<dbReference type="PANTHER" id="PTHR30558:SF3">
    <property type="entry name" value="BIOPOLYMER TRANSPORT PROTEIN EXBD-RELATED"/>
    <property type="match status" value="1"/>
</dbReference>